<dbReference type="Proteomes" id="UP001519460">
    <property type="component" value="Unassembled WGS sequence"/>
</dbReference>
<keyword evidence="3" id="KW-1185">Reference proteome</keyword>
<protein>
    <submittedName>
        <fullName evidence="2">Uncharacterized protein</fullName>
    </submittedName>
</protein>
<proteinExistence type="predicted"/>
<evidence type="ECO:0000313" key="3">
    <source>
        <dbReference type="Proteomes" id="UP001519460"/>
    </source>
</evidence>
<name>A0ABD0KLU2_9CAEN</name>
<comment type="caution">
    <text evidence="2">The sequence shown here is derived from an EMBL/GenBank/DDBJ whole genome shotgun (WGS) entry which is preliminary data.</text>
</comment>
<reference evidence="2 3" key="1">
    <citation type="journal article" date="2023" name="Sci. Data">
        <title>Genome assembly of the Korean intertidal mud-creeper Batillaria attramentaria.</title>
        <authorList>
            <person name="Patra A.K."/>
            <person name="Ho P.T."/>
            <person name="Jun S."/>
            <person name="Lee S.J."/>
            <person name="Kim Y."/>
            <person name="Won Y.J."/>
        </authorList>
    </citation>
    <scope>NUCLEOTIDE SEQUENCE [LARGE SCALE GENOMIC DNA]</scope>
    <source>
        <strain evidence="2">Wonlab-2016</strain>
    </source>
</reference>
<gene>
    <name evidence="2" type="ORF">BaRGS_00020601</name>
</gene>
<feature type="compositionally biased region" description="Basic and acidic residues" evidence="1">
    <location>
        <begin position="9"/>
        <end position="24"/>
    </location>
</feature>
<evidence type="ECO:0000256" key="1">
    <source>
        <dbReference type="SAM" id="MobiDB-lite"/>
    </source>
</evidence>
<dbReference type="EMBL" id="JACVVK020000154">
    <property type="protein sequence ID" value="KAK7488159.1"/>
    <property type="molecule type" value="Genomic_DNA"/>
</dbReference>
<sequence>MFDSVTGHCPKDDSPLTEGDRSLQAEDSPLTEGDRCLQAEHSTVSFCWRDIYACAQKQTGFLIFTLLLLHDLF</sequence>
<feature type="region of interest" description="Disordered" evidence="1">
    <location>
        <begin position="1"/>
        <end position="33"/>
    </location>
</feature>
<organism evidence="2 3">
    <name type="scientific">Batillaria attramentaria</name>
    <dbReference type="NCBI Taxonomy" id="370345"/>
    <lineage>
        <taxon>Eukaryota</taxon>
        <taxon>Metazoa</taxon>
        <taxon>Spiralia</taxon>
        <taxon>Lophotrochozoa</taxon>
        <taxon>Mollusca</taxon>
        <taxon>Gastropoda</taxon>
        <taxon>Caenogastropoda</taxon>
        <taxon>Sorbeoconcha</taxon>
        <taxon>Cerithioidea</taxon>
        <taxon>Batillariidae</taxon>
        <taxon>Batillaria</taxon>
    </lineage>
</organism>
<dbReference type="AlphaFoldDB" id="A0ABD0KLU2"/>
<evidence type="ECO:0000313" key="2">
    <source>
        <dbReference type="EMBL" id="KAK7488159.1"/>
    </source>
</evidence>
<accession>A0ABD0KLU2</accession>